<keyword evidence="3 9" id="KW-0645">Protease</keyword>
<dbReference type="OrthoDB" id="9810259at2"/>
<comment type="similarity">
    <text evidence="1 9 10">Belongs to the peptidase A8 family.</text>
</comment>
<dbReference type="KEGG" id="cthd:CDO33_07605"/>
<dbReference type="GO" id="GO:0004190">
    <property type="term" value="F:aspartic-type endopeptidase activity"/>
    <property type="evidence" value="ECO:0007669"/>
    <property type="project" value="UniProtKB-UniRule"/>
</dbReference>
<dbReference type="PANTHER" id="PTHR33695:SF1">
    <property type="entry name" value="LIPOPROTEIN SIGNAL PEPTIDASE"/>
    <property type="match status" value="1"/>
</dbReference>
<sequence length="166" mass="18867">MYWFLIIVLIVALDQVTKFAIESSIEFGGAIPVIDNFFYIAHWKNTGAAWGIFQDGKALLIPLTMIISLVLVYYLYKGENKIMRLSLSFIIGGAAGNLIDRIWRTGVVDFFEFHFGSYQFPIFNVADTFVVTGTAILAYYMLFIYKEKDTNPSSEKLRGNDGYNEP</sequence>
<evidence type="ECO:0000256" key="4">
    <source>
        <dbReference type="ARBA" id="ARBA00022692"/>
    </source>
</evidence>
<feature type="transmembrane region" description="Helical" evidence="9">
    <location>
        <begin position="85"/>
        <end position="103"/>
    </location>
</feature>
<keyword evidence="7 9" id="KW-1133">Transmembrane helix</keyword>
<keyword evidence="6 9" id="KW-0378">Hydrolase</keyword>
<gene>
    <name evidence="9 11" type="primary">lspA</name>
    <name evidence="11" type="ORF">CDQ84_05105</name>
</gene>
<dbReference type="NCBIfam" id="TIGR00077">
    <property type="entry name" value="lspA"/>
    <property type="match status" value="1"/>
</dbReference>
<comment type="caution">
    <text evidence="9">Lacks conserved residue(s) required for the propagation of feature annotation.</text>
</comment>
<feature type="active site" evidence="9">
    <location>
        <position position="127"/>
    </location>
</feature>
<comment type="pathway">
    <text evidence="9">Protein modification; lipoprotein biosynthesis (signal peptide cleavage).</text>
</comment>
<dbReference type="AlphaFoldDB" id="A0A2K2FPB1"/>
<dbReference type="HAMAP" id="MF_00161">
    <property type="entry name" value="LspA"/>
    <property type="match status" value="1"/>
</dbReference>
<name>A0A2K2FPB1_9CLOT</name>
<dbReference type="UniPathway" id="UPA00665"/>
<accession>A0A2K2FPB1</accession>
<comment type="subcellular location">
    <subcellularLocation>
        <location evidence="9">Cell membrane</location>
        <topology evidence="9">Multi-pass membrane protein</topology>
    </subcellularLocation>
</comment>
<keyword evidence="8 9" id="KW-0472">Membrane</keyword>
<dbReference type="PANTHER" id="PTHR33695">
    <property type="entry name" value="LIPOPROTEIN SIGNAL PEPTIDASE"/>
    <property type="match status" value="1"/>
</dbReference>
<dbReference type="Proteomes" id="UP000236151">
    <property type="component" value="Unassembled WGS sequence"/>
</dbReference>
<evidence type="ECO:0000256" key="6">
    <source>
        <dbReference type="ARBA" id="ARBA00022801"/>
    </source>
</evidence>
<organism evidence="11 12">
    <name type="scientific">Clostridium thermosuccinogenes</name>
    <dbReference type="NCBI Taxonomy" id="84032"/>
    <lineage>
        <taxon>Bacteria</taxon>
        <taxon>Bacillati</taxon>
        <taxon>Bacillota</taxon>
        <taxon>Clostridia</taxon>
        <taxon>Eubacteriales</taxon>
        <taxon>Clostridiaceae</taxon>
        <taxon>Clostridium</taxon>
    </lineage>
</organism>
<dbReference type="PRINTS" id="PR00781">
    <property type="entry name" value="LIPOSIGPTASE"/>
</dbReference>
<dbReference type="RefSeq" id="WP_103080652.1">
    <property type="nucleotide sequence ID" value="NZ_CP021850.1"/>
</dbReference>
<evidence type="ECO:0000313" key="12">
    <source>
        <dbReference type="Proteomes" id="UP000236151"/>
    </source>
</evidence>
<dbReference type="GO" id="GO:0006508">
    <property type="term" value="P:proteolysis"/>
    <property type="evidence" value="ECO:0007669"/>
    <property type="project" value="UniProtKB-KW"/>
</dbReference>
<keyword evidence="5 9" id="KW-0064">Aspartyl protease</keyword>
<evidence type="ECO:0000256" key="10">
    <source>
        <dbReference type="RuleBase" id="RU004181"/>
    </source>
</evidence>
<protein>
    <recommendedName>
        <fullName evidence="9">Lipoprotein signal peptidase</fullName>
        <ecNumber evidence="9">3.4.23.36</ecNumber>
    </recommendedName>
    <alternativeName>
        <fullName evidence="9">Prolipoprotein signal peptidase</fullName>
    </alternativeName>
    <alternativeName>
        <fullName evidence="9">Signal peptidase II</fullName>
        <shortName evidence="9">SPase II</shortName>
    </alternativeName>
</protein>
<keyword evidence="2 9" id="KW-1003">Cell membrane</keyword>
<comment type="function">
    <text evidence="9">This protein specifically catalyzes the removal of signal peptides from prolipoproteins.</text>
</comment>
<comment type="catalytic activity">
    <reaction evidence="9">
        <text>Release of signal peptides from bacterial membrane prolipoproteins. Hydrolyzes -Xaa-Yaa-Zaa-|-(S,diacylglyceryl)Cys-, in which Xaa is hydrophobic (preferably Leu), and Yaa (Ala or Ser) and Zaa (Gly or Ala) have small, neutral side chains.</text>
        <dbReference type="EC" id="3.4.23.36"/>
    </reaction>
</comment>
<dbReference type="GO" id="GO:0005886">
    <property type="term" value="C:plasma membrane"/>
    <property type="evidence" value="ECO:0007669"/>
    <property type="project" value="UniProtKB-SubCell"/>
</dbReference>
<evidence type="ECO:0000256" key="8">
    <source>
        <dbReference type="ARBA" id="ARBA00023136"/>
    </source>
</evidence>
<keyword evidence="12" id="KW-1185">Reference proteome</keyword>
<evidence type="ECO:0000256" key="7">
    <source>
        <dbReference type="ARBA" id="ARBA00022989"/>
    </source>
</evidence>
<evidence type="ECO:0000256" key="9">
    <source>
        <dbReference type="HAMAP-Rule" id="MF_00161"/>
    </source>
</evidence>
<proteinExistence type="inferred from homology"/>
<evidence type="ECO:0000256" key="5">
    <source>
        <dbReference type="ARBA" id="ARBA00022750"/>
    </source>
</evidence>
<comment type="caution">
    <text evidence="11">The sequence shown here is derived from an EMBL/GenBank/DDBJ whole genome shotgun (WGS) entry which is preliminary data.</text>
</comment>
<dbReference type="EC" id="3.4.23.36" evidence="9"/>
<feature type="active site" evidence="9">
    <location>
        <position position="109"/>
    </location>
</feature>
<dbReference type="EMBL" id="NIOJ01000008">
    <property type="protein sequence ID" value="PNU00623.1"/>
    <property type="molecule type" value="Genomic_DNA"/>
</dbReference>
<feature type="transmembrane region" description="Helical" evidence="9">
    <location>
        <begin position="58"/>
        <end position="76"/>
    </location>
</feature>
<dbReference type="InterPro" id="IPR001872">
    <property type="entry name" value="Peptidase_A8"/>
</dbReference>
<dbReference type="Pfam" id="PF01252">
    <property type="entry name" value="Peptidase_A8"/>
    <property type="match status" value="1"/>
</dbReference>
<keyword evidence="4 9" id="KW-0812">Transmembrane</keyword>
<feature type="transmembrane region" description="Helical" evidence="9">
    <location>
        <begin position="123"/>
        <end position="145"/>
    </location>
</feature>
<evidence type="ECO:0000256" key="1">
    <source>
        <dbReference type="ARBA" id="ARBA00006139"/>
    </source>
</evidence>
<reference evidence="12" key="1">
    <citation type="submission" date="2017-06" db="EMBL/GenBank/DDBJ databases">
        <title>Investigating the central metabolism of Clostridium thermosuccinogenes.</title>
        <authorList>
            <person name="Koendjbiharie J.G."/>
            <person name="Van Kranenburg R."/>
            <person name="Vriesendorp B."/>
        </authorList>
    </citation>
    <scope>NUCLEOTIDE SEQUENCE [LARGE SCALE GENOMIC DNA]</scope>
    <source>
        <strain evidence="12">DSM 5806</strain>
    </source>
</reference>
<evidence type="ECO:0000256" key="3">
    <source>
        <dbReference type="ARBA" id="ARBA00022670"/>
    </source>
</evidence>
<evidence type="ECO:0000256" key="2">
    <source>
        <dbReference type="ARBA" id="ARBA00022475"/>
    </source>
</evidence>
<evidence type="ECO:0000313" key="11">
    <source>
        <dbReference type="EMBL" id="PNU00623.1"/>
    </source>
</evidence>